<keyword evidence="2" id="KW-0808">Transferase</keyword>
<keyword evidence="3" id="KW-1185">Reference proteome</keyword>
<sequence length="280" mass="30703">MISFVTVTYNSNRTIAACLAAATGQPDSEVIVVDNDSQDGTVDGIRKQFPGVTLIESGRNLGFNGGNSLGVQAAKGDILVFLNPDAILPENYSETIERLFQELPDIGIIGVRTVYEDGAPQPSGNMFPTLGSLLYEHSAYSNFSPHSRAYAGYTIKGWDRKTSRRVDAVSGACMAVRRADLDAIGGLELGYFMYYEEFDLARSMRDKLRKGAYFTADIEVVHAAGESTKTQDTNKINGIYLASRDFYIKKFHGGSFLLVFKTLAWVINKAHGLASRLRRG</sequence>
<dbReference type="Proteomes" id="UP000619293">
    <property type="component" value="Unassembled WGS sequence"/>
</dbReference>
<evidence type="ECO:0000259" key="1">
    <source>
        <dbReference type="Pfam" id="PF00535"/>
    </source>
</evidence>
<dbReference type="AlphaFoldDB" id="A0A8J3NW86"/>
<dbReference type="Pfam" id="PF00535">
    <property type="entry name" value="Glycos_transf_2"/>
    <property type="match status" value="1"/>
</dbReference>
<dbReference type="InterPro" id="IPR029044">
    <property type="entry name" value="Nucleotide-diphossugar_trans"/>
</dbReference>
<reference evidence="2 3" key="1">
    <citation type="submission" date="2021-01" db="EMBL/GenBank/DDBJ databases">
        <title>Whole genome shotgun sequence of Catellatospora chokoriensis NBRC 107358.</title>
        <authorList>
            <person name="Komaki H."/>
            <person name="Tamura T."/>
        </authorList>
    </citation>
    <scope>NUCLEOTIDE SEQUENCE [LARGE SCALE GENOMIC DNA]</scope>
    <source>
        <strain evidence="2 3">NBRC 107358</strain>
    </source>
</reference>
<comment type="caution">
    <text evidence="2">The sequence shown here is derived from an EMBL/GenBank/DDBJ whole genome shotgun (WGS) entry which is preliminary data.</text>
</comment>
<feature type="domain" description="Glycosyltransferase 2-like" evidence="1">
    <location>
        <begin position="3"/>
        <end position="128"/>
    </location>
</feature>
<gene>
    <name evidence="2" type="ORF">Cch02nite_81200</name>
</gene>
<dbReference type="InterPro" id="IPR001173">
    <property type="entry name" value="Glyco_trans_2-like"/>
</dbReference>
<dbReference type="EMBL" id="BONG01000110">
    <property type="protein sequence ID" value="GIF94676.1"/>
    <property type="molecule type" value="Genomic_DNA"/>
</dbReference>
<organism evidence="2 3">
    <name type="scientific">Catellatospora chokoriensis</name>
    <dbReference type="NCBI Taxonomy" id="310353"/>
    <lineage>
        <taxon>Bacteria</taxon>
        <taxon>Bacillati</taxon>
        <taxon>Actinomycetota</taxon>
        <taxon>Actinomycetes</taxon>
        <taxon>Micromonosporales</taxon>
        <taxon>Micromonosporaceae</taxon>
        <taxon>Catellatospora</taxon>
    </lineage>
</organism>
<dbReference type="PANTHER" id="PTHR43179">
    <property type="entry name" value="RHAMNOSYLTRANSFERASE WBBL"/>
    <property type="match status" value="1"/>
</dbReference>
<name>A0A8J3NW86_9ACTN</name>
<dbReference type="RefSeq" id="WP_191844563.1">
    <property type="nucleotide sequence ID" value="NZ_BAAALB010000065.1"/>
</dbReference>
<protein>
    <submittedName>
        <fullName evidence="2">Glycosyl transferase</fullName>
    </submittedName>
</protein>
<dbReference type="PANTHER" id="PTHR43179:SF7">
    <property type="entry name" value="RHAMNOSYLTRANSFERASE WBBL"/>
    <property type="match status" value="1"/>
</dbReference>
<dbReference type="GO" id="GO:0016740">
    <property type="term" value="F:transferase activity"/>
    <property type="evidence" value="ECO:0007669"/>
    <property type="project" value="UniProtKB-KW"/>
</dbReference>
<evidence type="ECO:0000313" key="3">
    <source>
        <dbReference type="Proteomes" id="UP000619293"/>
    </source>
</evidence>
<dbReference type="SUPFAM" id="SSF53448">
    <property type="entry name" value="Nucleotide-diphospho-sugar transferases"/>
    <property type="match status" value="1"/>
</dbReference>
<dbReference type="CDD" id="cd04186">
    <property type="entry name" value="GT_2_like_c"/>
    <property type="match status" value="1"/>
</dbReference>
<proteinExistence type="predicted"/>
<dbReference type="Gene3D" id="3.90.550.10">
    <property type="entry name" value="Spore Coat Polysaccharide Biosynthesis Protein SpsA, Chain A"/>
    <property type="match status" value="1"/>
</dbReference>
<evidence type="ECO:0000313" key="2">
    <source>
        <dbReference type="EMBL" id="GIF94676.1"/>
    </source>
</evidence>
<accession>A0A8J3NW86</accession>